<dbReference type="Proteomes" id="UP000250369">
    <property type="component" value="Unassembled WGS sequence"/>
</dbReference>
<dbReference type="PROSITE" id="PS51257">
    <property type="entry name" value="PROKAR_LIPOPROTEIN"/>
    <property type="match status" value="1"/>
</dbReference>
<evidence type="ECO:0000313" key="3">
    <source>
        <dbReference type="EMBL" id="RAV17300.1"/>
    </source>
</evidence>
<feature type="compositionally biased region" description="Basic and acidic residues" evidence="1">
    <location>
        <begin position="42"/>
        <end position="51"/>
    </location>
</feature>
<feature type="compositionally biased region" description="Basic and acidic residues" evidence="1">
    <location>
        <begin position="59"/>
        <end position="84"/>
    </location>
</feature>
<organism evidence="3 4">
    <name type="scientific">Paenibacillus contaminans</name>
    <dbReference type="NCBI Taxonomy" id="450362"/>
    <lineage>
        <taxon>Bacteria</taxon>
        <taxon>Bacillati</taxon>
        <taxon>Bacillota</taxon>
        <taxon>Bacilli</taxon>
        <taxon>Bacillales</taxon>
        <taxon>Paenibacillaceae</taxon>
        <taxon>Paenibacillus</taxon>
    </lineage>
</organism>
<comment type="caution">
    <text evidence="3">The sequence shown here is derived from an EMBL/GenBank/DDBJ whole genome shotgun (WGS) entry which is preliminary data.</text>
</comment>
<dbReference type="RefSeq" id="WP_113034151.1">
    <property type="nucleotide sequence ID" value="NZ_QMFB01000019.1"/>
</dbReference>
<feature type="region of interest" description="Disordered" evidence="1">
    <location>
        <begin position="42"/>
        <end position="103"/>
    </location>
</feature>
<accession>A0A329MBI6</accession>
<gene>
    <name evidence="3" type="ORF">DQG23_27005</name>
</gene>
<dbReference type="Gene3D" id="3.20.20.80">
    <property type="entry name" value="Glycosidases"/>
    <property type="match status" value="1"/>
</dbReference>
<name>A0A329MBI6_9BACL</name>
<feature type="domain" description="DUF4015" evidence="2">
    <location>
        <begin position="109"/>
        <end position="428"/>
    </location>
</feature>
<dbReference type="EMBL" id="QMFB01000019">
    <property type="protein sequence ID" value="RAV17300.1"/>
    <property type="molecule type" value="Genomic_DNA"/>
</dbReference>
<dbReference type="InterPro" id="IPR025275">
    <property type="entry name" value="DUF4015"/>
</dbReference>
<protein>
    <submittedName>
        <fullName evidence="3">GTP-binding protein</fullName>
    </submittedName>
</protein>
<evidence type="ECO:0000256" key="1">
    <source>
        <dbReference type="SAM" id="MobiDB-lite"/>
    </source>
</evidence>
<dbReference type="InterPro" id="IPR017853">
    <property type="entry name" value="GH"/>
</dbReference>
<dbReference type="SUPFAM" id="SSF51445">
    <property type="entry name" value="(Trans)glycosidases"/>
    <property type="match status" value="1"/>
</dbReference>
<reference evidence="3 4" key="1">
    <citation type="journal article" date="2009" name="Int. J. Syst. Evol. Microbiol.">
        <title>Paenibacillus contaminans sp. nov., isolated from a contaminated laboratory plate.</title>
        <authorList>
            <person name="Chou J.H."/>
            <person name="Lee J.H."/>
            <person name="Lin M.C."/>
            <person name="Chang P.S."/>
            <person name="Arun A.B."/>
            <person name="Young C.C."/>
            <person name="Chen W.M."/>
        </authorList>
    </citation>
    <scope>NUCLEOTIDE SEQUENCE [LARGE SCALE GENOMIC DNA]</scope>
    <source>
        <strain evidence="3 4">CKOBP-6</strain>
    </source>
</reference>
<evidence type="ECO:0000313" key="4">
    <source>
        <dbReference type="Proteomes" id="UP000250369"/>
    </source>
</evidence>
<proteinExistence type="predicted"/>
<sequence length="431" mass="47883">MNGERICTLFYGLLICCIVLLGTACSQNVSSRHIDGYTSDEAKAKAPEGTDHVPVQEQNRSDFTKEDKAPADTDIKSGNERRTGNEPSSPAVPIPSGGNQSKEEVKAKGIYVSGRMAASGSFQQLLDLVDRTDLNAMVIDMKNDSGQFIFPSSIPLAEQIGATESPMIPSPEAWMQRLKARNIYSIARIVAFKDPYLAVQRPDFAMRTKDGNAWQDARGVLWIDPYNEEVWDYNIAIAKEAARIGFDEIQFDYVRFPENGQKVDREVQYQNPHGWSKAKAIEAFLSKVKEGLKGTDVFVSADVFGLTTSSSTDMGIGQEWSKIAKHVDVISPMIYPSHYGKGVYGIANPDQEPYLTVRQAVSDALAKNDEVFRLNGKSPAIRPWFQAFTATWLPSHQRYGAAAIKEQILAAKELGLEQFMLWNPACKYAYE</sequence>
<dbReference type="OrthoDB" id="9774125at2"/>
<evidence type="ECO:0000259" key="2">
    <source>
        <dbReference type="Pfam" id="PF13200"/>
    </source>
</evidence>
<dbReference type="AlphaFoldDB" id="A0A329MBI6"/>
<dbReference type="Pfam" id="PF13200">
    <property type="entry name" value="DUF4015"/>
    <property type="match status" value="1"/>
</dbReference>
<keyword evidence="4" id="KW-1185">Reference proteome</keyword>